<evidence type="ECO:0000259" key="5">
    <source>
        <dbReference type="Pfam" id="PF01266"/>
    </source>
</evidence>
<sequence>METINKFSSIQNPNPSFSIPSNPKSLPSHSHFKSLTPLKSLKWKNITFRSRTRNFNSISTNFSLNPIISSSSPYLEYDILIIGAGIIGLTIARQFLMESDLSVAIIDASVPCASGATGAGQGYIWMAGKTPGTDTWELGIRGKKLWEDLAMSIEDQGLNPLHELGWKKTGSLLIGRTSEEISMLKNNVRLYCEAGVNAEFLSREELVLKEPLVDVEEDGGAAFLPDDCQIDAQLAVAFIQKENRGYGSRYVEFFNDPVIDVLRSSGSGEIEGVRMTKNSLYCKKAVVVAAGSWSGSLIQNIVEKFDVVVDVPVKPRKGHLLVIENFSSVMLNHGLMEVGYMDHKVAKPSDSGEVDYAHTMSISMTATLDAVGNLVLGSSRQFSGFDTEVDESIIDQIWKRASDFLPILRQISLEDLSKDRKVRVGLRPYMPDGKPIICPVPGVPKVLLAAGHEGVGLTLAFGTAEMVFDMVFGNPAKINYAPFSFDGRGSK</sequence>
<dbReference type="SUPFAM" id="SSF51905">
    <property type="entry name" value="FAD/NAD(P)-binding domain"/>
    <property type="match status" value="1"/>
</dbReference>
<organism evidence="6 7">
    <name type="scientific">Aquilegia coerulea</name>
    <name type="common">Rocky mountain columbine</name>
    <dbReference type="NCBI Taxonomy" id="218851"/>
    <lineage>
        <taxon>Eukaryota</taxon>
        <taxon>Viridiplantae</taxon>
        <taxon>Streptophyta</taxon>
        <taxon>Embryophyta</taxon>
        <taxon>Tracheophyta</taxon>
        <taxon>Spermatophyta</taxon>
        <taxon>Magnoliopsida</taxon>
        <taxon>Ranunculales</taxon>
        <taxon>Ranunculaceae</taxon>
        <taxon>Thalictroideae</taxon>
        <taxon>Aquilegia</taxon>
    </lineage>
</organism>
<evidence type="ECO:0000313" key="7">
    <source>
        <dbReference type="Proteomes" id="UP000230069"/>
    </source>
</evidence>
<evidence type="ECO:0000313" key="6">
    <source>
        <dbReference type="EMBL" id="PIA48363.1"/>
    </source>
</evidence>
<dbReference type="FunCoup" id="A0A2G5DXV9">
    <property type="interactions" value="611"/>
</dbReference>
<dbReference type="Pfam" id="PF01266">
    <property type="entry name" value="DAO"/>
    <property type="match status" value="1"/>
</dbReference>
<feature type="compositionally biased region" description="Low complexity" evidence="4">
    <location>
        <begin position="7"/>
        <end position="25"/>
    </location>
</feature>
<proteinExistence type="predicted"/>
<dbReference type="InterPro" id="IPR036188">
    <property type="entry name" value="FAD/NAD-bd_sf"/>
</dbReference>
<accession>A0A2G5DXV9</accession>
<keyword evidence="7" id="KW-1185">Reference proteome</keyword>
<dbReference type="PANTHER" id="PTHR13847">
    <property type="entry name" value="SARCOSINE DEHYDROGENASE-RELATED"/>
    <property type="match status" value="1"/>
</dbReference>
<dbReference type="Proteomes" id="UP000230069">
    <property type="component" value="Unassembled WGS sequence"/>
</dbReference>
<dbReference type="PANTHER" id="PTHR13847:SF287">
    <property type="entry name" value="FAD-DEPENDENT OXIDOREDUCTASE DOMAIN-CONTAINING PROTEIN 1"/>
    <property type="match status" value="1"/>
</dbReference>
<dbReference type="Gene3D" id="3.50.50.60">
    <property type="entry name" value="FAD/NAD(P)-binding domain"/>
    <property type="match status" value="1"/>
</dbReference>
<feature type="region of interest" description="Disordered" evidence="4">
    <location>
        <begin position="1"/>
        <end position="25"/>
    </location>
</feature>
<evidence type="ECO:0000256" key="2">
    <source>
        <dbReference type="ARBA" id="ARBA00039785"/>
    </source>
</evidence>
<evidence type="ECO:0000256" key="3">
    <source>
        <dbReference type="ARBA" id="ARBA00046185"/>
    </source>
</evidence>
<evidence type="ECO:0000256" key="1">
    <source>
        <dbReference type="ARBA" id="ARBA00023002"/>
    </source>
</evidence>
<dbReference type="GO" id="GO:0005737">
    <property type="term" value="C:cytoplasm"/>
    <property type="evidence" value="ECO:0007669"/>
    <property type="project" value="TreeGrafter"/>
</dbReference>
<gene>
    <name evidence="6" type="ORF">AQUCO_01400757v1</name>
</gene>
<dbReference type="STRING" id="218851.A0A2G5DXV9"/>
<comment type="function">
    <text evidence="3">Required for the assembly of the mitochondrial membrane respiratory chain NADH dehydrogenase (Complex I). Involved in mid-late stages of complex I assembly.</text>
</comment>
<dbReference type="AlphaFoldDB" id="A0A2G5DXV9"/>
<protein>
    <recommendedName>
        <fullName evidence="2">FAD-dependent oxidoreductase domain-containing protein 1</fullName>
    </recommendedName>
</protein>
<name>A0A2G5DXV9_AQUCA</name>
<evidence type="ECO:0000256" key="4">
    <source>
        <dbReference type="SAM" id="MobiDB-lite"/>
    </source>
</evidence>
<dbReference type="InParanoid" id="A0A2G5DXV9"/>
<keyword evidence="1" id="KW-0560">Oxidoreductase</keyword>
<dbReference type="OrthoDB" id="498204at2759"/>
<dbReference type="GO" id="GO:0016491">
    <property type="term" value="F:oxidoreductase activity"/>
    <property type="evidence" value="ECO:0007669"/>
    <property type="project" value="UniProtKB-KW"/>
</dbReference>
<dbReference type="Gene3D" id="3.30.9.10">
    <property type="entry name" value="D-Amino Acid Oxidase, subunit A, domain 2"/>
    <property type="match status" value="1"/>
</dbReference>
<feature type="domain" description="FAD dependent oxidoreductase" evidence="5">
    <location>
        <begin position="78"/>
        <end position="469"/>
    </location>
</feature>
<dbReference type="EMBL" id="KZ305031">
    <property type="protein sequence ID" value="PIA48363.1"/>
    <property type="molecule type" value="Genomic_DNA"/>
</dbReference>
<reference evidence="6 7" key="1">
    <citation type="submission" date="2017-09" db="EMBL/GenBank/DDBJ databases">
        <title>WGS assembly of Aquilegia coerulea Goldsmith.</title>
        <authorList>
            <person name="Hodges S."/>
            <person name="Kramer E."/>
            <person name="Nordborg M."/>
            <person name="Tomkins J."/>
            <person name="Borevitz J."/>
            <person name="Derieg N."/>
            <person name="Yan J."/>
            <person name="Mihaltcheva S."/>
            <person name="Hayes R.D."/>
            <person name="Rokhsar D."/>
        </authorList>
    </citation>
    <scope>NUCLEOTIDE SEQUENCE [LARGE SCALE GENOMIC DNA]</scope>
    <source>
        <strain evidence="7">cv. Goldsmith</strain>
    </source>
</reference>
<dbReference type="InterPro" id="IPR006076">
    <property type="entry name" value="FAD-dep_OxRdtase"/>
</dbReference>
<dbReference type="SUPFAM" id="SSF54373">
    <property type="entry name" value="FAD-linked reductases, C-terminal domain"/>
    <property type="match status" value="1"/>
</dbReference>